<comment type="subcellular location">
    <subcellularLocation>
        <location evidence="1">Membrane</location>
        <topology evidence="1">Multi-pass membrane protein</topology>
    </subcellularLocation>
</comment>
<comment type="caution">
    <text evidence="7">The sequence shown here is derived from an EMBL/GenBank/DDBJ whole genome shotgun (WGS) entry which is preliminary data.</text>
</comment>
<reference evidence="7" key="1">
    <citation type="submission" date="2023-10" db="EMBL/GenBank/DDBJ databases">
        <authorList>
            <person name="Chen Y."/>
            <person name="Shah S."/>
            <person name="Dougan E. K."/>
            <person name="Thang M."/>
            <person name="Chan C."/>
        </authorList>
    </citation>
    <scope>NUCLEOTIDE SEQUENCE [LARGE SCALE GENOMIC DNA]</scope>
</reference>
<dbReference type="Proteomes" id="UP001189429">
    <property type="component" value="Unassembled WGS sequence"/>
</dbReference>
<evidence type="ECO:0000313" key="8">
    <source>
        <dbReference type="Proteomes" id="UP001189429"/>
    </source>
</evidence>
<feature type="domain" description="Amino acid transporter transmembrane" evidence="6">
    <location>
        <begin position="28"/>
        <end position="396"/>
    </location>
</feature>
<feature type="transmembrane region" description="Helical" evidence="5">
    <location>
        <begin position="368"/>
        <end position="387"/>
    </location>
</feature>
<feature type="transmembrane region" description="Helical" evidence="5">
    <location>
        <begin position="104"/>
        <end position="126"/>
    </location>
</feature>
<protein>
    <recommendedName>
        <fullName evidence="6">Amino acid transporter transmembrane domain-containing protein</fullName>
    </recommendedName>
</protein>
<evidence type="ECO:0000256" key="2">
    <source>
        <dbReference type="ARBA" id="ARBA00022692"/>
    </source>
</evidence>
<keyword evidence="3 5" id="KW-1133">Transmembrane helix</keyword>
<name>A0ABN9PXN7_9DINO</name>
<feature type="transmembrane region" description="Helical" evidence="5">
    <location>
        <begin position="399"/>
        <end position="416"/>
    </location>
</feature>
<dbReference type="EMBL" id="CAUYUJ010001558">
    <property type="protein sequence ID" value="CAK0796471.1"/>
    <property type="molecule type" value="Genomic_DNA"/>
</dbReference>
<feature type="transmembrane region" description="Helical" evidence="5">
    <location>
        <begin position="297"/>
        <end position="322"/>
    </location>
</feature>
<dbReference type="InterPro" id="IPR013057">
    <property type="entry name" value="AA_transpt_TM"/>
</dbReference>
<dbReference type="PANTHER" id="PTHR22950">
    <property type="entry name" value="AMINO ACID TRANSPORTER"/>
    <property type="match status" value="1"/>
</dbReference>
<accession>A0ABN9PXN7</accession>
<feature type="transmembrane region" description="Helical" evidence="5">
    <location>
        <begin position="59"/>
        <end position="83"/>
    </location>
</feature>
<organism evidence="7 8">
    <name type="scientific">Prorocentrum cordatum</name>
    <dbReference type="NCBI Taxonomy" id="2364126"/>
    <lineage>
        <taxon>Eukaryota</taxon>
        <taxon>Sar</taxon>
        <taxon>Alveolata</taxon>
        <taxon>Dinophyceae</taxon>
        <taxon>Prorocentrales</taxon>
        <taxon>Prorocentraceae</taxon>
        <taxon>Prorocentrum</taxon>
    </lineage>
</organism>
<sequence>MEGRLTEPLLKKRGNDRAAQSEGVFSEGSMGASVTLLCSAAIGAGVLALPYGVSTIGVLPAAVLFAVAGAAACVSNMIIFQCAQDTGLSSYGELMTGILGSRGATVLDFFVTLEGLAAVSTYLVFIMDYVPQVCALAGEDAWCTDRGAVLKATVAIVWPLSCLKGLSALRYVSTCSLATICFTTVVVVLRAPSYFSLQEQSLGEAVTKVNLTLDSSQALSMACFAFMTHTNTPEIASAMRRPTRDRSRRVVLTHTALMWFVYCVIAVCGFLSFLGTISQDFLTNYELNDPLVVACRSLLSLSLVFACPINMFPSMQALFNILEGMRTTKATDENDTLYALNHVRVPVSTCCFAVVVGVAARTPHVADMVSAISVFLSAPLMFLFPAMMYRTILGQKGPLVPAFLILLTFALIAVELCRMAT</sequence>
<gene>
    <name evidence="7" type="ORF">PCOR1329_LOCUS5848</name>
</gene>
<dbReference type="Pfam" id="PF01490">
    <property type="entry name" value="Aa_trans"/>
    <property type="match status" value="1"/>
</dbReference>
<keyword evidence="2 5" id="KW-0812">Transmembrane</keyword>
<evidence type="ECO:0000256" key="3">
    <source>
        <dbReference type="ARBA" id="ARBA00022989"/>
    </source>
</evidence>
<dbReference type="PANTHER" id="PTHR22950:SF702">
    <property type="entry name" value="AMINO ACID TRANSPORTER PROTEIN"/>
    <property type="match status" value="1"/>
</dbReference>
<keyword evidence="8" id="KW-1185">Reference proteome</keyword>
<feature type="transmembrane region" description="Helical" evidence="5">
    <location>
        <begin position="250"/>
        <end position="277"/>
    </location>
</feature>
<evidence type="ECO:0000256" key="5">
    <source>
        <dbReference type="SAM" id="Phobius"/>
    </source>
</evidence>
<feature type="transmembrane region" description="Helical" evidence="5">
    <location>
        <begin position="34"/>
        <end position="53"/>
    </location>
</feature>
<keyword evidence="4 5" id="KW-0472">Membrane</keyword>
<evidence type="ECO:0000313" key="7">
    <source>
        <dbReference type="EMBL" id="CAK0796471.1"/>
    </source>
</evidence>
<evidence type="ECO:0000256" key="4">
    <source>
        <dbReference type="ARBA" id="ARBA00023136"/>
    </source>
</evidence>
<evidence type="ECO:0000256" key="1">
    <source>
        <dbReference type="ARBA" id="ARBA00004141"/>
    </source>
</evidence>
<evidence type="ECO:0000259" key="6">
    <source>
        <dbReference type="Pfam" id="PF01490"/>
    </source>
</evidence>
<proteinExistence type="predicted"/>